<dbReference type="AlphaFoldDB" id="W2P252"/>
<reference evidence="1" key="1">
    <citation type="submission" date="2013-11" db="EMBL/GenBank/DDBJ databases">
        <title>The Genome Sequence of Phytophthora parasitica IAC_01/95.</title>
        <authorList>
            <consortium name="The Broad Institute Genomics Platform"/>
            <person name="Russ C."/>
            <person name="Tyler B."/>
            <person name="Panabieres F."/>
            <person name="Shan W."/>
            <person name="Tripathy S."/>
            <person name="Grunwald N."/>
            <person name="Machado M."/>
            <person name="Johnson C.S."/>
            <person name="Arredondo F."/>
            <person name="Hong C."/>
            <person name="Coffey M."/>
            <person name="Young S.K."/>
            <person name="Zeng Q."/>
            <person name="Gargeya S."/>
            <person name="Fitzgerald M."/>
            <person name="Abouelleil A."/>
            <person name="Alvarado L."/>
            <person name="Chapman S.B."/>
            <person name="Gainer-Dewar J."/>
            <person name="Goldberg J."/>
            <person name="Griggs A."/>
            <person name="Gujja S."/>
            <person name="Hansen M."/>
            <person name="Howarth C."/>
            <person name="Imamovic A."/>
            <person name="Ireland A."/>
            <person name="Larimer J."/>
            <person name="McCowan C."/>
            <person name="Murphy C."/>
            <person name="Pearson M."/>
            <person name="Poon T.W."/>
            <person name="Priest M."/>
            <person name="Roberts A."/>
            <person name="Saif S."/>
            <person name="Shea T."/>
            <person name="Sykes S."/>
            <person name="Wortman J."/>
            <person name="Nusbaum C."/>
            <person name="Birren B."/>
        </authorList>
    </citation>
    <scope>NUCLEOTIDE SEQUENCE [LARGE SCALE GENOMIC DNA]</scope>
    <source>
        <strain evidence="1">IAC_01/95</strain>
    </source>
</reference>
<proteinExistence type="predicted"/>
<organism evidence="1">
    <name type="scientific">Phytophthora nicotianae</name>
    <name type="common">Potato buckeye rot agent</name>
    <name type="synonym">Phytophthora parasitica</name>
    <dbReference type="NCBI Taxonomy" id="4792"/>
    <lineage>
        <taxon>Eukaryota</taxon>
        <taxon>Sar</taxon>
        <taxon>Stramenopiles</taxon>
        <taxon>Oomycota</taxon>
        <taxon>Peronosporomycetes</taxon>
        <taxon>Peronosporales</taxon>
        <taxon>Peronosporaceae</taxon>
        <taxon>Phytophthora</taxon>
    </lineage>
</organism>
<dbReference type="Proteomes" id="UP000054532">
    <property type="component" value="Unassembled WGS sequence"/>
</dbReference>
<protein>
    <submittedName>
        <fullName evidence="1">Uncharacterized protein</fullName>
    </submittedName>
</protein>
<feature type="non-terminal residue" evidence="1">
    <location>
        <position position="1"/>
    </location>
</feature>
<evidence type="ECO:0000313" key="1">
    <source>
        <dbReference type="EMBL" id="ETM54886.1"/>
    </source>
</evidence>
<accession>W2P252</accession>
<sequence length="35" mass="4186">LNERNVWLERWEMNNVMLPALTASITNLFLVDRIL</sequence>
<gene>
    <name evidence="1" type="ORF">L914_01834</name>
</gene>
<dbReference type="EMBL" id="KI690878">
    <property type="protein sequence ID" value="ETM54886.1"/>
    <property type="molecule type" value="Genomic_DNA"/>
</dbReference>
<name>W2P252_PHYNI</name>